<dbReference type="Gene3D" id="3.40.50.300">
    <property type="entry name" value="P-loop containing nucleotide triphosphate hydrolases"/>
    <property type="match status" value="1"/>
</dbReference>
<keyword evidence="2" id="KW-0235">DNA replication</keyword>
<dbReference type="GO" id="GO:0003677">
    <property type="term" value="F:DNA binding"/>
    <property type="evidence" value="ECO:0007669"/>
    <property type="project" value="UniProtKB-KW"/>
</dbReference>
<dbReference type="GO" id="GO:0006260">
    <property type="term" value="P:DNA replication"/>
    <property type="evidence" value="ECO:0007669"/>
    <property type="project" value="UniProtKB-KW"/>
</dbReference>
<sequence>MKKQPLIETVLGYLLVINNDEARAIFSKVKIDYCKTGFQKNIFKAIESLIKKNKTMDLLTVLTELKELGLYEKQTAVLLSGLTQNCYDITTAKTMTSLLETIKLENIFEGALVFRNKLENLLSDENFTFEKYNELLQGAKNLEYNNDPKETNVNTVFEIIDKHYKAKDGQLPGIGIGYWQTRETILLEPVDLMVVGARPAMGKTAFAINTAIRLILEGKRVLFFALEMSREQVLRRVIGNLSGVDTNRIKYGLCTDRELDQIYYAQQNEFLENLIIIEGTKTINEIMGDVNDELKNGPIETIILDYLQKIQPKTTRSRYEAVTEISNGLKLISQNMKIPVIALAQLSRDSAKIGKRPSLPDLKESGEIEQDASIVAFLHRPEYYGETETYNGNNATNICEFIIGKNREGELGLIEFSVDLKTSKFT</sequence>
<organism evidence="12">
    <name type="scientific">uncultured Caudovirales phage</name>
    <dbReference type="NCBI Taxonomy" id="2100421"/>
    <lineage>
        <taxon>Viruses</taxon>
        <taxon>Duplodnaviria</taxon>
        <taxon>Heunggongvirae</taxon>
        <taxon>Uroviricota</taxon>
        <taxon>Caudoviricetes</taxon>
        <taxon>Peduoviridae</taxon>
        <taxon>Maltschvirus</taxon>
        <taxon>Maltschvirus maltsch</taxon>
    </lineage>
</organism>
<keyword evidence="3" id="KW-0547">Nucleotide-binding</keyword>
<evidence type="ECO:0000256" key="9">
    <source>
        <dbReference type="ARBA" id="ARBA00044969"/>
    </source>
</evidence>
<evidence type="ECO:0000256" key="3">
    <source>
        <dbReference type="ARBA" id="ARBA00022741"/>
    </source>
</evidence>
<evidence type="ECO:0000259" key="11">
    <source>
        <dbReference type="PROSITE" id="PS51199"/>
    </source>
</evidence>
<comment type="catalytic activity">
    <reaction evidence="10">
        <text>ATP + H2O = ADP + phosphate + H(+)</text>
        <dbReference type="Rhea" id="RHEA:13065"/>
        <dbReference type="ChEBI" id="CHEBI:15377"/>
        <dbReference type="ChEBI" id="CHEBI:15378"/>
        <dbReference type="ChEBI" id="CHEBI:30616"/>
        <dbReference type="ChEBI" id="CHEBI:43474"/>
        <dbReference type="ChEBI" id="CHEBI:456216"/>
        <dbReference type="EC" id="5.6.2.3"/>
    </reaction>
</comment>
<dbReference type="Pfam" id="PF00772">
    <property type="entry name" value="DnaB"/>
    <property type="match status" value="1"/>
</dbReference>
<keyword evidence="6" id="KW-0067">ATP-binding</keyword>
<evidence type="ECO:0000313" key="12">
    <source>
        <dbReference type="EMBL" id="CAB4152909.1"/>
    </source>
</evidence>
<keyword evidence="7" id="KW-0238">DNA-binding</keyword>
<proteinExistence type="inferred from homology"/>
<evidence type="ECO:0000256" key="4">
    <source>
        <dbReference type="ARBA" id="ARBA00022801"/>
    </source>
</evidence>
<comment type="similarity">
    <text evidence="1">Belongs to the helicase family. DnaB subfamily.</text>
</comment>
<evidence type="ECO:0000256" key="6">
    <source>
        <dbReference type="ARBA" id="ARBA00022840"/>
    </source>
</evidence>
<evidence type="ECO:0000256" key="2">
    <source>
        <dbReference type="ARBA" id="ARBA00022705"/>
    </source>
</evidence>
<evidence type="ECO:0000256" key="10">
    <source>
        <dbReference type="ARBA" id="ARBA00048954"/>
    </source>
</evidence>
<dbReference type="SUPFAM" id="SSF48024">
    <property type="entry name" value="N-terminal domain of DnaB helicase"/>
    <property type="match status" value="1"/>
</dbReference>
<gene>
    <name evidence="12" type="ORF">UFOVP611_37</name>
</gene>
<keyword evidence="5 12" id="KW-0347">Helicase</keyword>
<name>A0A6J5NBF0_9CAUD</name>
<accession>A0A6J5NBF0</accession>
<dbReference type="InterPro" id="IPR027417">
    <property type="entry name" value="P-loop_NTPase"/>
</dbReference>
<dbReference type="Pfam" id="PF03796">
    <property type="entry name" value="DnaB_C"/>
    <property type="match status" value="1"/>
</dbReference>
<evidence type="ECO:0000256" key="5">
    <source>
        <dbReference type="ARBA" id="ARBA00022806"/>
    </source>
</evidence>
<feature type="domain" description="SF4 helicase" evidence="11">
    <location>
        <begin position="167"/>
        <end position="426"/>
    </location>
</feature>
<dbReference type="InterPro" id="IPR016136">
    <property type="entry name" value="DNA_helicase_N/primase_C"/>
</dbReference>
<dbReference type="GO" id="GO:0043139">
    <property type="term" value="F:5'-3' DNA helicase activity"/>
    <property type="evidence" value="ECO:0007669"/>
    <property type="project" value="UniProtKB-EC"/>
</dbReference>
<dbReference type="Gene3D" id="1.10.860.10">
    <property type="entry name" value="DNAb Helicase, Chain A"/>
    <property type="match status" value="1"/>
</dbReference>
<dbReference type="GO" id="GO:0005524">
    <property type="term" value="F:ATP binding"/>
    <property type="evidence" value="ECO:0007669"/>
    <property type="project" value="UniProtKB-KW"/>
</dbReference>
<dbReference type="EC" id="5.6.2.3" evidence="9"/>
<keyword evidence="4" id="KW-0378">Hydrolase</keyword>
<protein>
    <recommendedName>
        <fullName evidence="9">DNA 5'-3' helicase</fullName>
        <ecNumber evidence="9">5.6.2.3</ecNumber>
    </recommendedName>
</protein>
<dbReference type="PANTHER" id="PTHR30153:SF2">
    <property type="entry name" value="REPLICATIVE DNA HELICASE"/>
    <property type="match status" value="1"/>
</dbReference>
<keyword evidence="8" id="KW-0413">Isomerase</keyword>
<reference evidence="12" key="1">
    <citation type="submission" date="2020-04" db="EMBL/GenBank/DDBJ databases">
        <authorList>
            <person name="Chiriac C."/>
            <person name="Salcher M."/>
            <person name="Ghai R."/>
            <person name="Kavagutti S V."/>
        </authorList>
    </citation>
    <scope>NUCLEOTIDE SEQUENCE</scope>
</reference>
<evidence type="ECO:0000256" key="7">
    <source>
        <dbReference type="ARBA" id="ARBA00023125"/>
    </source>
</evidence>
<evidence type="ECO:0000256" key="8">
    <source>
        <dbReference type="ARBA" id="ARBA00023235"/>
    </source>
</evidence>
<evidence type="ECO:0000256" key="1">
    <source>
        <dbReference type="ARBA" id="ARBA00008428"/>
    </source>
</evidence>
<dbReference type="EMBL" id="LR796579">
    <property type="protein sequence ID" value="CAB4152909.1"/>
    <property type="molecule type" value="Genomic_DNA"/>
</dbReference>
<dbReference type="InterPro" id="IPR007694">
    <property type="entry name" value="DNA_helicase_DnaB-like_C"/>
</dbReference>
<dbReference type="PANTHER" id="PTHR30153">
    <property type="entry name" value="REPLICATIVE DNA HELICASE DNAB"/>
    <property type="match status" value="1"/>
</dbReference>
<dbReference type="SUPFAM" id="SSF52540">
    <property type="entry name" value="P-loop containing nucleoside triphosphate hydrolases"/>
    <property type="match status" value="1"/>
</dbReference>
<dbReference type="PROSITE" id="PS51199">
    <property type="entry name" value="SF4_HELICASE"/>
    <property type="match status" value="1"/>
</dbReference>
<dbReference type="InterPro" id="IPR007693">
    <property type="entry name" value="DNA_helicase_DnaB-like_N"/>
</dbReference>
<dbReference type="InterPro" id="IPR036185">
    <property type="entry name" value="DNA_heli_DnaB-like_N_sf"/>
</dbReference>
<dbReference type="GO" id="GO:0016787">
    <property type="term" value="F:hydrolase activity"/>
    <property type="evidence" value="ECO:0007669"/>
    <property type="project" value="UniProtKB-KW"/>
</dbReference>